<evidence type="ECO:0000313" key="5">
    <source>
        <dbReference type="EMBL" id="EJZ64598.1"/>
    </source>
</evidence>
<reference evidence="5 6" key="1">
    <citation type="submission" date="2012-08" db="EMBL/GenBank/DDBJ databases">
        <title>The Genome Sequence of Barnesiella intestinihominis YIT 11860.</title>
        <authorList>
            <consortium name="The Broad Institute Genome Sequencing Platform"/>
            <person name="Earl A."/>
            <person name="Ward D."/>
            <person name="Feldgarden M."/>
            <person name="Gevers D."/>
            <person name="Morotomi M."/>
            <person name="Walker B."/>
            <person name="Young S.K."/>
            <person name="Zeng Q."/>
            <person name="Gargeya S."/>
            <person name="Fitzgerald M."/>
            <person name="Haas B."/>
            <person name="Abouelleil A."/>
            <person name="Alvarado L."/>
            <person name="Arachchi H.M."/>
            <person name="Berlin A.M."/>
            <person name="Chapman S.B."/>
            <person name="Goldberg J."/>
            <person name="Griggs A."/>
            <person name="Gujja S."/>
            <person name="Hansen M."/>
            <person name="Howarth C."/>
            <person name="Imamovic A."/>
            <person name="Larimer J."/>
            <person name="McCowen C."/>
            <person name="Montmayeur A."/>
            <person name="Murphy C."/>
            <person name="Neiman D."/>
            <person name="Pearson M."/>
            <person name="Priest M."/>
            <person name="Roberts A."/>
            <person name="Saif S."/>
            <person name="Shea T."/>
            <person name="Sisk P."/>
            <person name="Sykes S."/>
            <person name="Wortman J."/>
            <person name="Nusbaum C."/>
            <person name="Birren B."/>
        </authorList>
    </citation>
    <scope>NUCLEOTIDE SEQUENCE [LARGE SCALE GENOMIC DNA]</scope>
    <source>
        <strain evidence="5 6">YIT 11860</strain>
    </source>
</reference>
<dbReference type="OrthoDB" id="1048834at2"/>
<dbReference type="GeneID" id="77848376"/>
<gene>
    <name evidence="5" type="ORF">HMPREF9448_01078</name>
</gene>
<keyword evidence="2" id="KW-0732">Signal</keyword>
<dbReference type="Gene3D" id="2.40.50.500">
    <property type="entry name" value="NigD-like N-terminal OB domain"/>
    <property type="match status" value="1"/>
</dbReference>
<dbReference type="InterPro" id="IPR024299">
    <property type="entry name" value="NigD-like_OB_dom"/>
</dbReference>
<sequence>MKMKKFLLVGLLGVVTLCGLSSCDDDDDGGYVPFSYAVGDMVVKDGSEPYIQLDSKQTLFPSNGSRLPNYLLKDGKRVIVNFSFLEGQREGYDYYILINDIDSVLVKNVIPITPETTDSIGNDPVNVLDMWTSDKYLTVQFEMRGLGREKHMINLVRNYSLSPNPDGDGYLQLELRHNRLNDPEIDHILWGVASFRLDDLKLENPDLKGLKIKVRSPYGTEVRTCDFEKEDSGEDAISGTQEKSVSTYVR</sequence>
<dbReference type="STRING" id="742726.HMPREF9448_01078"/>
<evidence type="ECO:0000259" key="3">
    <source>
        <dbReference type="Pfam" id="PF12667"/>
    </source>
</evidence>
<feature type="region of interest" description="Disordered" evidence="1">
    <location>
        <begin position="227"/>
        <end position="250"/>
    </location>
</feature>
<evidence type="ECO:0008006" key="7">
    <source>
        <dbReference type="Google" id="ProtNLM"/>
    </source>
</evidence>
<dbReference type="InterPro" id="IPR035376">
    <property type="entry name" value="NigD_C"/>
</dbReference>
<evidence type="ECO:0000259" key="4">
    <source>
        <dbReference type="Pfam" id="PF17415"/>
    </source>
</evidence>
<dbReference type="HOGENOM" id="CLU_097801_0_0_10"/>
<dbReference type="SUPFAM" id="SSF63380">
    <property type="entry name" value="Riboflavin synthase domain-like"/>
    <property type="match status" value="1"/>
</dbReference>
<protein>
    <recommendedName>
        <fullName evidence="7">NigD-like C-terminal beta sandwich domain-containing protein</fullName>
    </recommendedName>
</protein>
<dbReference type="AlphaFoldDB" id="K0WZL2"/>
<name>K0WZL2_9BACT</name>
<feature type="domain" description="NigD-like N-terminal OB" evidence="3">
    <location>
        <begin position="40"/>
        <end position="104"/>
    </location>
</feature>
<evidence type="ECO:0000313" key="6">
    <source>
        <dbReference type="Proteomes" id="UP000006044"/>
    </source>
</evidence>
<evidence type="ECO:0000256" key="1">
    <source>
        <dbReference type="SAM" id="MobiDB-lite"/>
    </source>
</evidence>
<feature type="signal peptide" evidence="2">
    <location>
        <begin position="1"/>
        <end position="23"/>
    </location>
</feature>
<dbReference type="Pfam" id="PF17415">
    <property type="entry name" value="NigD_C"/>
    <property type="match status" value="1"/>
</dbReference>
<dbReference type="eggNOG" id="ENOG5032SB4">
    <property type="taxonomic scope" value="Bacteria"/>
</dbReference>
<dbReference type="EMBL" id="ADLE01000008">
    <property type="protein sequence ID" value="EJZ64598.1"/>
    <property type="molecule type" value="Genomic_DNA"/>
</dbReference>
<feature type="compositionally biased region" description="Polar residues" evidence="1">
    <location>
        <begin position="238"/>
        <end position="250"/>
    </location>
</feature>
<dbReference type="InterPro" id="IPR038179">
    <property type="entry name" value="NigD-like_N_sf"/>
</dbReference>
<proteinExistence type="predicted"/>
<dbReference type="InterPro" id="IPR017938">
    <property type="entry name" value="Riboflavin_synthase-like_b-brl"/>
</dbReference>
<dbReference type="PROSITE" id="PS51257">
    <property type="entry name" value="PROKAR_LIPOPROTEIN"/>
    <property type="match status" value="1"/>
</dbReference>
<feature type="domain" description="NigD-like C-terminal" evidence="4">
    <location>
        <begin position="109"/>
        <end position="223"/>
    </location>
</feature>
<evidence type="ECO:0000256" key="2">
    <source>
        <dbReference type="SAM" id="SignalP"/>
    </source>
</evidence>
<organism evidence="5 6">
    <name type="scientific">Barnesiella intestinihominis YIT 11860</name>
    <dbReference type="NCBI Taxonomy" id="742726"/>
    <lineage>
        <taxon>Bacteria</taxon>
        <taxon>Pseudomonadati</taxon>
        <taxon>Bacteroidota</taxon>
        <taxon>Bacteroidia</taxon>
        <taxon>Bacteroidales</taxon>
        <taxon>Barnesiellaceae</taxon>
        <taxon>Barnesiella</taxon>
    </lineage>
</organism>
<keyword evidence="6" id="KW-1185">Reference proteome</keyword>
<dbReference type="Gene3D" id="2.60.40.2370">
    <property type="entry name" value="NigD-like, C-terminal beta sandwich domain"/>
    <property type="match status" value="1"/>
</dbReference>
<dbReference type="Proteomes" id="UP000006044">
    <property type="component" value="Unassembled WGS sequence"/>
</dbReference>
<dbReference type="RefSeq" id="WP_008861566.1">
    <property type="nucleotide sequence ID" value="NZ_CAXSYG010000006.1"/>
</dbReference>
<feature type="chain" id="PRO_5003843251" description="NigD-like C-terminal beta sandwich domain-containing protein" evidence="2">
    <location>
        <begin position="24"/>
        <end position="250"/>
    </location>
</feature>
<accession>K0WZL2</accession>
<comment type="caution">
    <text evidence="5">The sequence shown here is derived from an EMBL/GenBank/DDBJ whole genome shotgun (WGS) entry which is preliminary data.</text>
</comment>
<dbReference type="InterPro" id="IPR038143">
    <property type="entry name" value="NigD-like_C_dom_sf"/>
</dbReference>
<dbReference type="Pfam" id="PF12667">
    <property type="entry name" value="NigD_N"/>
    <property type="match status" value="1"/>
</dbReference>